<accession>A0ABU6HGW6</accession>
<gene>
    <name evidence="2" type="ORF">VK792_03540</name>
</gene>
<evidence type="ECO:0000313" key="3">
    <source>
        <dbReference type="Proteomes" id="UP001348149"/>
    </source>
</evidence>
<feature type="chain" id="PRO_5046945105" description="Valyl-tRNA synthetase" evidence="1">
    <location>
        <begin position="20"/>
        <end position="113"/>
    </location>
</feature>
<keyword evidence="3" id="KW-1185">Reference proteome</keyword>
<reference evidence="2 3" key="1">
    <citation type="submission" date="2024-01" db="EMBL/GenBank/DDBJ databases">
        <title>Mesobacterium rodlantinim sp. nov., isolated from shallow sea hydrothermal systems off Kueishantao Island.</title>
        <authorList>
            <person name="Su Z."/>
            <person name="Tang K."/>
        </authorList>
    </citation>
    <scope>NUCLEOTIDE SEQUENCE [LARGE SCALE GENOMIC DNA]</scope>
    <source>
        <strain evidence="2 3">TK19101</strain>
    </source>
</reference>
<sequence>MIRVVLIAALIAASGAATAGERKVYAGDEAKALKCAFVISATANTLETAGFLGRNYARGANVISYAILQKYVSGTERQKLAALKAVGARRDVNQTLTEFQAEAKACLRKFPID</sequence>
<proteinExistence type="predicted"/>
<keyword evidence="1" id="KW-0732">Signal</keyword>
<dbReference type="EMBL" id="JAYLLH010000003">
    <property type="protein sequence ID" value="MEC3860345.1"/>
    <property type="molecule type" value="Genomic_DNA"/>
</dbReference>
<comment type="caution">
    <text evidence="2">The sequence shown here is derived from an EMBL/GenBank/DDBJ whole genome shotgun (WGS) entry which is preliminary data.</text>
</comment>
<dbReference type="RefSeq" id="WP_326295968.1">
    <property type="nucleotide sequence ID" value="NZ_JAYLLH010000003.1"/>
</dbReference>
<evidence type="ECO:0008006" key="4">
    <source>
        <dbReference type="Google" id="ProtNLM"/>
    </source>
</evidence>
<organism evidence="2 3">
    <name type="scientific">Mesobacterium hydrothermale</name>
    <dbReference type="NCBI Taxonomy" id="3111907"/>
    <lineage>
        <taxon>Bacteria</taxon>
        <taxon>Pseudomonadati</taxon>
        <taxon>Pseudomonadota</taxon>
        <taxon>Alphaproteobacteria</taxon>
        <taxon>Rhodobacterales</taxon>
        <taxon>Roseobacteraceae</taxon>
        <taxon>Mesobacterium</taxon>
    </lineage>
</organism>
<protein>
    <recommendedName>
        <fullName evidence="4">Valyl-tRNA synthetase</fullName>
    </recommendedName>
</protein>
<dbReference type="Proteomes" id="UP001348149">
    <property type="component" value="Unassembled WGS sequence"/>
</dbReference>
<evidence type="ECO:0000313" key="2">
    <source>
        <dbReference type="EMBL" id="MEC3860345.1"/>
    </source>
</evidence>
<feature type="signal peptide" evidence="1">
    <location>
        <begin position="1"/>
        <end position="19"/>
    </location>
</feature>
<name>A0ABU6HGW6_9RHOB</name>
<evidence type="ECO:0000256" key="1">
    <source>
        <dbReference type="SAM" id="SignalP"/>
    </source>
</evidence>